<protein>
    <submittedName>
        <fullName evidence="1">Uncharacterized protein</fullName>
    </submittedName>
</protein>
<evidence type="ECO:0000313" key="1">
    <source>
        <dbReference type="EMBL" id="KAA6379918.1"/>
    </source>
</evidence>
<proteinExistence type="predicted"/>
<evidence type="ECO:0000313" key="2">
    <source>
        <dbReference type="Proteomes" id="UP000324800"/>
    </source>
</evidence>
<accession>A0A5J4VBG1</accession>
<dbReference type="EMBL" id="SNRW01008195">
    <property type="protein sequence ID" value="KAA6379918.1"/>
    <property type="molecule type" value="Genomic_DNA"/>
</dbReference>
<dbReference type="Proteomes" id="UP000324800">
    <property type="component" value="Unassembled WGS sequence"/>
</dbReference>
<name>A0A5J4VBG1_9EUKA</name>
<sequence>MRHWWRQRRRRNKVAAAAVVVVEVAVAATIRNQKKIGQGKEIRQFREPMEMSTGQRMRNAIDKWRKRDKLNLI</sequence>
<organism evidence="1 2">
    <name type="scientific">Streblomastix strix</name>
    <dbReference type="NCBI Taxonomy" id="222440"/>
    <lineage>
        <taxon>Eukaryota</taxon>
        <taxon>Metamonada</taxon>
        <taxon>Preaxostyla</taxon>
        <taxon>Oxymonadida</taxon>
        <taxon>Streblomastigidae</taxon>
        <taxon>Streblomastix</taxon>
    </lineage>
</organism>
<dbReference type="AlphaFoldDB" id="A0A5J4VBG1"/>
<reference evidence="1 2" key="1">
    <citation type="submission" date="2019-03" db="EMBL/GenBank/DDBJ databases">
        <title>Single cell metagenomics reveals metabolic interactions within the superorganism composed of flagellate Streblomastix strix and complex community of Bacteroidetes bacteria on its surface.</title>
        <authorList>
            <person name="Treitli S.C."/>
            <person name="Kolisko M."/>
            <person name="Husnik F."/>
            <person name="Keeling P."/>
            <person name="Hampl V."/>
        </authorList>
    </citation>
    <scope>NUCLEOTIDE SEQUENCE [LARGE SCALE GENOMIC DNA]</scope>
    <source>
        <strain evidence="1">ST1C</strain>
    </source>
</reference>
<comment type="caution">
    <text evidence="1">The sequence shown here is derived from an EMBL/GenBank/DDBJ whole genome shotgun (WGS) entry which is preliminary data.</text>
</comment>
<gene>
    <name evidence="1" type="ORF">EZS28_024555</name>
</gene>